<keyword evidence="1" id="KW-0812">Transmembrane</keyword>
<dbReference type="eggNOG" id="COG4244">
    <property type="taxonomic scope" value="Bacteria"/>
</dbReference>
<keyword evidence="1" id="KW-1133">Transmembrane helix</keyword>
<feature type="transmembrane region" description="Helical" evidence="1">
    <location>
        <begin position="12"/>
        <end position="39"/>
    </location>
</feature>
<keyword evidence="1" id="KW-0472">Membrane</keyword>
<reference evidence="5 6" key="1">
    <citation type="journal article" date="2011" name="Stand. Genomic Sci.">
        <title>Complete genome sequence of Haliscomenobacter hydrossis type strain (O).</title>
        <authorList>
            <consortium name="US DOE Joint Genome Institute (JGI-PGF)"/>
            <person name="Daligault H."/>
            <person name="Lapidus A."/>
            <person name="Zeytun A."/>
            <person name="Nolan M."/>
            <person name="Lucas S."/>
            <person name="Del Rio T.G."/>
            <person name="Tice H."/>
            <person name="Cheng J.F."/>
            <person name="Tapia R."/>
            <person name="Han C."/>
            <person name="Goodwin L."/>
            <person name="Pitluck S."/>
            <person name="Liolios K."/>
            <person name="Pagani I."/>
            <person name="Ivanova N."/>
            <person name="Huntemann M."/>
            <person name="Mavromatis K."/>
            <person name="Mikhailova N."/>
            <person name="Pati A."/>
            <person name="Chen A."/>
            <person name="Palaniappan K."/>
            <person name="Land M."/>
            <person name="Hauser L."/>
            <person name="Brambilla E.M."/>
            <person name="Rohde M."/>
            <person name="Verbarg S."/>
            <person name="Goker M."/>
            <person name="Bristow J."/>
            <person name="Eisen J.A."/>
            <person name="Markowitz V."/>
            <person name="Hugenholtz P."/>
            <person name="Kyrpides N.C."/>
            <person name="Klenk H.P."/>
            <person name="Woyke T."/>
        </authorList>
    </citation>
    <scope>NUCLEOTIDE SEQUENCE [LARGE SCALE GENOMIC DNA]</scope>
    <source>
        <strain evidence="6">ATCC 27775 / DSM 1100 / LMG 10767 / O</strain>
    </source>
</reference>
<dbReference type="Pfam" id="PF09990">
    <property type="entry name" value="DUF2231"/>
    <property type="match status" value="1"/>
</dbReference>
<organism evidence="5 6">
    <name type="scientific">Haliscomenobacter hydrossis (strain ATCC 27775 / DSM 1100 / LMG 10767 / O)</name>
    <dbReference type="NCBI Taxonomy" id="760192"/>
    <lineage>
        <taxon>Bacteria</taxon>
        <taxon>Pseudomonadati</taxon>
        <taxon>Bacteroidota</taxon>
        <taxon>Saprospiria</taxon>
        <taxon>Saprospirales</taxon>
        <taxon>Haliscomenobacteraceae</taxon>
        <taxon>Haliscomenobacter</taxon>
    </lineage>
</organism>
<dbReference type="HOGENOM" id="CLU_386793_0_0_10"/>
<dbReference type="PANTHER" id="PTHR35889">
    <property type="entry name" value="CYCLOINULO-OLIGOSACCHARIDE FRUCTANOTRANSFERASE-RELATED"/>
    <property type="match status" value="1"/>
</dbReference>
<dbReference type="Proteomes" id="UP000008461">
    <property type="component" value="Chromosome"/>
</dbReference>
<dbReference type="InterPro" id="IPR059177">
    <property type="entry name" value="GH29D-like_dom"/>
</dbReference>
<evidence type="ECO:0000259" key="2">
    <source>
        <dbReference type="Pfam" id="PF07635"/>
    </source>
</evidence>
<protein>
    <submittedName>
        <fullName evidence="5">Uncharacterized protein</fullName>
    </submittedName>
</protein>
<dbReference type="PANTHER" id="PTHR35889:SF3">
    <property type="entry name" value="F-BOX DOMAIN-CONTAINING PROTEIN"/>
    <property type="match status" value="1"/>
</dbReference>
<evidence type="ECO:0000313" key="6">
    <source>
        <dbReference type="Proteomes" id="UP000008461"/>
    </source>
</evidence>
<evidence type="ECO:0000259" key="4">
    <source>
        <dbReference type="Pfam" id="PF13290"/>
    </source>
</evidence>
<dbReference type="Pfam" id="PF13290">
    <property type="entry name" value="CHB_HEX_C_1"/>
    <property type="match status" value="1"/>
</dbReference>
<dbReference type="InterPro" id="IPR036909">
    <property type="entry name" value="Cyt_c-like_dom_sf"/>
</dbReference>
<dbReference type="Pfam" id="PF07635">
    <property type="entry name" value="PSCyt1"/>
    <property type="match status" value="1"/>
</dbReference>
<feature type="transmembrane region" description="Helical" evidence="1">
    <location>
        <begin position="77"/>
        <end position="97"/>
    </location>
</feature>
<dbReference type="OrthoDB" id="713772at2"/>
<feature type="domain" description="GH29D-like beta-sandwich" evidence="4">
    <location>
        <begin position="488"/>
        <end position="540"/>
    </location>
</feature>
<feature type="domain" description="DUF2231" evidence="3">
    <location>
        <begin position="42"/>
        <end position="158"/>
    </location>
</feature>
<dbReference type="eggNOG" id="COG4886">
    <property type="taxonomic scope" value="Bacteria"/>
</dbReference>
<name>F4KXC8_HALH1</name>
<dbReference type="GO" id="GO:0009055">
    <property type="term" value="F:electron transfer activity"/>
    <property type="evidence" value="ECO:0007669"/>
    <property type="project" value="InterPro"/>
</dbReference>
<feature type="transmembrane region" description="Helical" evidence="1">
    <location>
        <begin position="138"/>
        <end position="158"/>
    </location>
</feature>
<dbReference type="STRING" id="760192.Halhy_1442"/>
<dbReference type="SUPFAM" id="SSF46626">
    <property type="entry name" value="Cytochrome c"/>
    <property type="match status" value="1"/>
</dbReference>
<reference key="2">
    <citation type="submission" date="2011-04" db="EMBL/GenBank/DDBJ databases">
        <title>Complete sequence of chromosome of Haliscomenobacter hydrossis DSM 1100.</title>
        <authorList>
            <consortium name="US DOE Joint Genome Institute (JGI-PGF)"/>
            <person name="Lucas S."/>
            <person name="Han J."/>
            <person name="Lapidus A."/>
            <person name="Bruce D."/>
            <person name="Goodwin L."/>
            <person name="Pitluck S."/>
            <person name="Peters L."/>
            <person name="Kyrpides N."/>
            <person name="Mavromatis K."/>
            <person name="Ivanova N."/>
            <person name="Ovchinnikova G."/>
            <person name="Pagani I."/>
            <person name="Daligault H."/>
            <person name="Detter J.C."/>
            <person name="Han C."/>
            <person name="Land M."/>
            <person name="Hauser L."/>
            <person name="Markowitz V."/>
            <person name="Cheng J.-F."/>
            <person name="Hugenholtz P."/>
            <person name="Woyke T."/>
            <person name="Wu D."/>
            <person name="Verbarg S."/>
            <person name="Frueling A."/>
            <person name="Brambilla E."/>
            <person name="Klenk H.-P."/>
            <person name="Eisen J.A."/>
        </authorList>
    </citation>
    <scope>NUCLEOTIDE SEQUENCE</scope>
    <source>
        <strain>DSM 1100</strain>
    </source>
</reference>
<dbReference type="AlphaFoldDB" id="F4KXC8"/>
<accession>F4KXC8</accession>
<evidence type="ECO:0000313" key="5">
    <source>
        <dbReference type="EMBL" id="AEE49336.1"/>
    </source>
</evidence>
<dbReference type="Gene3D" id="3.80.10.10">
    <property type="entry name" value="Ribonuclease Inhibitor"/>
    <property type="match status" value="1"/>
</dbReference>
<feature type="domain" description="Cytochrome C Planctomycete-type" evidence="2">
    <location>
        <begin position="200"/>
        <end position="259"/>
    </location>
</feature>
<dbReference type="InterPro" id="IPR032675">
    <property type="entry name" value="LRR_dom_sf"/>
</dbReference>
<evidence type="ECO:0000259" key="3">
    <source>
        <dbReference type="Pfam" id="PF09990"/>
    </source>
</evidence>
<feature type="transmembrane region" description="Helical" evidence="1">
    <location>
        <begin position="109"/>
        <end position="126"/>
    </location>
</feature>
<keyword evidence="6" id="KW-1185">Reference proteome</keyword>
<feature type="transmembrane region" description="Helical" evidence="1">
    <location>
        <begin position="45"/>
        <end position="65"/>
    </location>
</feature>
<dbReference type="EMBL" id="CP002691">
    <property type="protein sequence ID" value="AEE49336.1"/>
    <property type="molecule type" value="Genomic_DNA"/>
</dbReference>
<dbReference type="InterPro" id="IPR019251">
    <property type="entry name" value="DUF2231_TM"/>
</dbReference>
<dbReference type="GO" id="GO:0020037">
    <property type="term" value="F:heme binding"/>
    <property type="evidence" value="ECO:0007669"/>
    <property type="project" value="InterPro"/>
</dbReference>
<dbReference type="RefSeq" id="WP_013763890.1">
    <property type="nucleotide sequence ID" value="NC_015510.1"/>
</dbReference>
<dbReference type="SUPFAM" id="SSF52047">
    <property type="entry name" value="RNI-like"/>
    <property type="match status" value="1"/>
</dbReference>
<dbReference type="InterPro" id="IPR011429">
    <property type="entry name" value="Cyt_c_Planctomycete-type"/>
</dbReference>
<dbReference type="KEGG" id="hhy:Halhy_1442"/>
<proteinExistence type="predicted"/>
<sequence>MKNRFATILENLRLFLSILLVFLLVFEKYIHLPAILAVLGRMHPLILHFPITLAAVGGLGLLIPAKYELANWARRMEFWSITASITALTALFGLFLSREGGYDEATLNWHKYSAAALTLGAGYLAWRFGRKFSSRWDLALGMGTLILTLICGHQGGVLTHGSNFLLEPIRPSVAATPVVVDVQQAEMFRDAVRPILEKKCFACHNPNKTKGELLMTTLEGIKKGGENGAIFTPFRPDSSQMIQMALLPEADDRHMPPQGKPQLTPDELKVLHFWIKKGADFGAKVSAFLPNDTLDAWVKSIPTAAAALPKISAASPKTIEGLKSNFCNIRPIAQGSPYLEVVVFNHQDYQAEVFKKLQKISKNIYRLEASGAPVTDKELKNITGLANLRELGLGKTKITGKNLAQLRELKHLQILKLHGNQLKVKDIEPLLGLSSLHSLYLWGNPMQEKDLQKLRKKAGKMQLDIGTPPDTAVLQLNKPVAEKPLAYFQNSTQLVLTHPMRGVKIVYTTDGRNPDGKAGIGKMYTQPIVVKTDQKIKYHAELDGWHASVLDSLEFKKARFVPDKFSLKIPANPKFLGGGDSVIFNLTKGAPNHTVNDGWLGFERAEHLDVECFFKNPAEVKKVSIGTLLVDNAYIVPPASLEVWAGNTPGQWEKIGTQSFPVPDGPQYGNRFYHCEVKPGKYAYLKIVARPIPKLPTWHRGKGEPGWLFVDEVLIN</sequence>
<gene>
    <name evidence="5" type="ordered locus">Halhy_1442</name>
</gene>
<evidence type="ECO:0000256" key="1">
    <source>
        <dbReference type="SAM" id="Phobius"/>
    </source>
</evidence>